<organism evidence="3 4">
    <name type="scientific">Nocardiopsis alba</name>
    <dbReference type="NCBI Taxonomy" id="53437"/>
    <lineage>
        <taxon>Bacteria</taxon>
        <taxon>Bacillati</taxon>
        <taxon>Actinomycetota</taxon>
        <taxon>Actinomycetes</taxon>
        <taxon>Streptosporangiales</taxon>
        <taxon>Nocardiopsidaceae</taxon>
        <taxon>Nocardiopsis</taxon>
    </lineage>
</organism>
<dbReference type="SUPFAM" id="SSF51735">
    <property type="entry name" value="NAD(P)-binding Rossmann-fold domains"/>
    <property type="match status" value="1"/>
</dbReference>
<dbReference type="EMBL" id="WWHY01000001">
    <property type="protein sequence ID" value="MYR32428.1"/>
    <property type="molecule type" value="Genomic_DNA"/>
</dbReference>
<dbReference type="PRINTS" id="PR00080">
    <property type="entry name" value="SDRFAMILY"/>
</dbReference>
<comment type="caution">
    <text evidence="3">The sequence shown here is derived from an EMBL/GenBank/DDBJ whole genome shotgun (WGS) entry which is preliminary data.</text>
</comment>
<dbReference type="PANTHER" id="PTHR43157">
    <property type="entry name" value="PHOSPHATIDYLINOSITOL-GLYCAN BIOSYNTHESIS CLASS F PROTEIN-RELATED"/>
    <property type="match status" value="1"/>
</dbReference>
<comment type="similarity">
    <text evidence="2">Belongs to the short-chain dehydrogenases/reductases (SDR) family.</text>
</comment>
<evidence type="ECO:0000256" key="2">
    <source>
        <dbReference type="RuleBase" id="RU000363"/>
    </source>
</evidence>
<proteinExistence type="inferred from homology"/>
<dbReference type="CDD" id="cd05327">
    <property type="entry name" value="retinol-DH_like_SDR_c_like"/>
    <property type="match status" value="1"/>
</dbReference>
<dbReference type="NCBIfam" id="NF004846">
    <property type="entry name" value="PRK06197.1"/>
    <property type="match status" value="1"/>
</dbReference>
<protein>
    <submittedName>
        <fullName evidence="3">SDR family NAD(P)-dependent oxidoreductase</fullName>
    </submittedName>
</protein>
<dbReference type="RefSeq" id="WP_042283813.1">
    <property type="nucleotide sequence ID" value="NZ_BAZE01000008.1"/>
</dbReference>
<dbReference type="PANTHER" id="PTHR43157:SF31">
    <property type="entry name" value="PHOSPHATIDYLINOSITOL-GLYCAN BIOSYNTHESIS CLASS F PROTEIN"/>
    <property type="match status" value="1"/>
</dbReference>
<keyword evidence="1" id="KW-0560">Oxidoreductase</keyword>
<evidence type="ECO:0000256" key="1">
    <source>
        <dbReference type="ARBA" id="ARBA00023002"/>
    </source>
</evidence>
<dbReference type="InterPro" id="IPR036291">
    <property type="entry name" value="NAD(P)-bd_dom_sf"/>
</dbReference>
<name>A0A7K2IR29_9ACTN</name>
<dbReference type="GO" id="GO:0016491">
    <property type="term" value="F:oxidoreductase activity"/>
    <property type="evidence" value="ECO:0007669"/>
    <property type="project" value="UniProtKB-KW"/>
</dbReference>
<sequence>MSAEKISMPDLNGRTAVITGANSGLGLETAKVLAGLGARVVLAVRDTGKGEAAARSIEGETEVRRLDLADLASVRAFAEGWKGDLELLINNAGLMAVPKSTTEDGFETQFGVNHLGHFALTNLLLEHVTGRVVTVSSGLHRLSRGIHFDDVNLEKGYTPYRAYGQSKLANLLFTLELQRRLDEVGSPVLAVAAHPGYAATNLQGRTGNALEDRAMGVLNKVVAQSAAHGALPTIHAATQDVPGAFFAGPTGLFMNGAPGPSSRSSAARDAEAARRLWDLSEELTGVSFPL</sequence>
<dbReference type="GeneID" id="91392472"/>
<dbReference type="AlphaFoldDB" id="A0A7K2IR29"/>
<evidence type="ECO:0000313" key="3">
    <source>
        <dbReference type="EMBL" id="MYR32428.1"/>
    </source>
</evidence>
<reference evidence="3 4" key="1">
    <citation type="journal article" date="2019" name="Nat. Commun.">
        <title>The antimicrobial potential of Streptomyces from insect microbiomes.</title>
        <authorList>
            <person name="Chevrette M.G."/>
            <person name="Carlson C.M."/>
            <person name="Ortega H.E."/>
            <person name="Thomas C."/>
            <person name="Ananiev G.E."/>
            <person name="Barns K.J."/>
            <person name="Book A.J."/>
            <person name="Cagnazzo J."/>
            <person name="Carlos C."/>
            <person name="Flanigan W."/>
            <person name="Grubbs K.J."/>
            <person name="Horn H.A."/>
            <person name="Hoffmann F.M."/>
            <person name="Klassen J.L."/>
            <person name="Knack J.J."/>
            <person name="Lewin G.R."/>
            <person name="McDonald B.R."/>
            <person name="Muller L."/>
            <person name="Melo W.G.P."/>
            <person name="Pinto-Tomas A.A."/>
            <person name="Schmitz A."/>
            <person name="Wendt-Pienkowski E."/>
            <person name="Wildman S."/>
            <person name="Zhao M."/>
            <person name="Zhang F."/>
            <person name="Bugni T.S."/>
            <person name="Andes D.R."/>
            <person name="Pupo M.T."/>
            <person name="Currie C.R."/>
        </authorList>
    </citation>
    <scope>NUCLEOTIDE SEQUENCE [LARGE SCALE GENOMIC DNA]</scope>
    <source>
        <strain evidence="3 4">SID5840</strain>
    </source>
</reference>
<dbReference type="Pfam" id="PF00106">
    <property type="entry name" value="adh_short"/>
    <property type="match status" value="1"/>
</dbReference>
<accession>A0A7K2IR29</accession>
<evidence type="ECO:0000313" key="4">
    <source>
        <dbReference type="Proteomes" id="UP000467124"/>
    </source>
</evidence>
<gene>
    <name evidence="3" type="ORF">GTW20_09120</name>
</gene>
<dbReference type="Proteomes" id="UP000467124">
    <property type="component" value="Unassembled WGS sequence"/>
</dbReference>
<dbReference type="InterPro" id="IPR002347">
    <property type="entry name" value="SDR_fam"/>
</dbReference>
<dbReference type="PRINTS" id="PR00081">
    <property type="entry name" value="GDHRDH"/>
</dbReference>
<dbReference type="Gene3D" id="3.40.50.720">
    <property type="entry name" value="NAD(P)-binding Rossmann-like Domain"/>
    <property type="match status" value="1"/>
</dbReference>